<organism evidence="1 2">
    <name type="scientific">Streptomyces marispadix</name>
    <dbReference type="NCBI Taxonomy" id="2922868"/>
    <lineage>
        <taxon>Bacteria</taxon>
        <taxon>Bacillati</taxon>
        <taxon>Actinomycetota</taxon>
        <taxon>Actinomycetes</taxon>
        <taxon>Kitasatosporales</taxon>
        <taxon>Streptomycetaceae</taxon>
        <taxon>Streptomyces</taxon>
    </lineage>
</organism>
<dbReference type="RefSeq" id="WP_241059941.1">
    <property type="nucleotide sequence ID" value="NZ_JAKWJU010000002.1"/>
</dbReference>
<keyword evidence="2" id="KW-1185">Reference proteome</keyword>
<name>A0ABS9SYX0_9ACTN</name>
<reference evidence="1" key="1">
    <citation type="submission" date="2022-03" db="EMBL/GenBank/DDBJ databases">
        <authorList>
            <person name="Santos J.D.N."/>
            <person name="Kallscheuer N."/>
            <person name="Jogler C."/>
            <person name="Lage O.M."/>
        </authorList>
    </citation>
    <scope>NUCLEOTIDE SEQUENCE</scope>
    <source>
        <strain evidence="1">M600PL45_2</strain>
    </source>
</reference>
<evidence type="ECO:0000313" key="1">
    <source>
        <dbReference type="EMBL" id="MCH6161477.1"/>
    </source>
</evidence>
<protein>
    <submittedName>
        <fullName evidence="1">Uncharacterized protein</fullName>
    </submittedName>
</protein>
<evidence type="ECO:0000313" key="2">
    <source>
        <dbReference type="Proteomes" id="UP001166784"/>
    </source>
</evidence>
<reference evidence="1" key="2">
    <citation type="journal article" date="2023" name="Int. J. Syst. Evol. Microbiol.">
        <title>Streptomyces marispadix sp. nov., isolated from marine beach sediment of the Northern Coast of Portugal.</title>
        <authorList>
            <person name="dos Santos J.D.N."/>
            <person name="Vitorino I.R."/>
            <person name="Kallscheuer N."/>
            <person name="Srivastava A."/>
            <person name="Krautwurst S."/>
            <person name="Marz M."/>
            <person name="Jogler C."/>
            <person name="Lobo Da Cunha A."/>
            <person name="Catita J."/>
            <person name="Goncalves H."/>
            <person name="Gonzalez I."/>
            <person name="Reyes F."/>
            <person name="Lage O.M."/>
        </authorList>
    </citation>
    <scope>NUCLEOTIDE SEQUENCE</scope>
    <source>
        <strain evidence="1">M600PL45_2</strain>
    </source>
</reference>
<gene>
    <name evidence="1" type="ORF">MMA15_14040</name>
</gene>
<proteinExistence type="predicted"/>
<dbReference type="Proteomes" id="UP001166784">
    <property type="component" value="Unassembled WGS sequence"/>
</dbReference>
<dbReference type="EMBL" id="JAKWJU010000002">
    <property type="protein sequence ID" value="MCH6161477.1"/>
    <property type="molecule type" value="Genomic_DNA"/>
</dbReference>
<comment type="caution">
    <text evidence="1">The sequence shown here is derived from an EMBL/GenBank/DDBJ whole genome shotgun (WGS) entry which is preliminary data.</text>
</comment>
<accession>A0ABS9SYX0</accession>
<sequence length="137" mass="14438">MSERAARAFALALVQALMPAWLEITGTQIPPAALDDHLRLPAAVHHDLLAMSALNFMAALALIHALSAASDLPARLSCAVAATAHRCRDRLLHIIGLTLGLSGALPLQPPRPPLPAVVYPRPPALTGLLHRVQPCAP</sequence>